<evidence type="ECO:0000256" key="10">
    <source>
        <dbReference type="ARBA" id="ARBA00039382"/>
    </source>
</evidence>
<dbReference type="Proteomes" id="UP001432000">
    <property type="component" value="Chromosome"/>
</dbReference>
<proteinExistence type="predicted"/>
<comment type="function">
    <text evidence="9">Part of the ABC transporter complex LsrABCD involved in autoinducer 2 (AI-2) import. Probably responsible for the translocation of the substrate across the membrane.</text>
</comment>
<dbReference type="CDD" id="cd06579">
    <property type="entry name" value="TM_PBP1_transp_AraH_like"/>
    <property type="match status" value="1"/>
</dbReference>
<accession>A0ABZ2PK25</accession>
<evidence type="ECO:0000256" key="2">
    <source>
        <dbReference type="ARBA" id="ARBA00011262"/>
    </source>
</evidence>
<organism evidence="12 13">
    <name type="scientific">Rhodococcus sovatensis</name>
    <dbReference type="NCBI Taxonomy" id="1805840"/>
    <lineage>
        <taxon>Bacteria</taxon>
        <taxon>Bacillati</taxon>
        <taxon>Actinomycetota</taxon>
        <taxon>Actinomycetes</taxon>
        <taxon>Mycobacteriales</taxon>
        <taxon>Nocardiaceae</taxon>
        <taxon>Rhodococcus</taxon>
    </lineage>
</organism>
<evidence type="ECO:0000313" key="12">
    <source>
        <dbReference type="EMBL" id="WXG68218.1"/>
    </source>
</evidence>
<protein>
    <recommendedName>
        <fullName evidence="10">Autoinducer 2 import system permease protein LsrC</fullName>
    </recommendedName>
</protein>
<evidence type="ECO:0000256" key="4">
    <source>
        <dbReference type="ARBA" id="ARBA00022475"/>
    </source>
</evidence>
<feature type="transmembrane region" description="Helical" evidence="11">
    <location>
        <begin position="140"/>
        <end position="161"/>
    </location>
</feature>
<keyword evidence="8 11" id="KW-0472">Membrane</keyword>
<dbReference type="PANTHER" id="PTHR32196:SF29">
    <property type="entry name" value="AUTOINDUCER 2 IMPORT SYSTEM PERMEASE PROTEIN LSRC"/>
    <property type="match status" value="1"/>
</dbReference>
<feature type="transmembrane region" description="Helical" evidence="11">
    <location>
        <begin position="269"/>
        <end position="302"/>
    </location>
</feature>
<feature type="transmembrane region" description="Helical" evidence="11">
    <location>
        <begin position="235"/>
        <end position="257"/>
    </location>
</feature>
<evidence type="ECO:0000256" key="1">
    <source>
        <dbReference type="ARBA" id="ARBA00004651"/>
    </source>
</evidence>
<evidence type="ECO:0000313" key="13">
    <source>
        <dbReference type="Proteomes" id="UP001432000"/>
    </source>
</evidence>
<evidence type="ECO:0000256" key="9">
    <source>
        <dbReference type="ARBA" id="ARBA00025439"/>
    </source>
</evidence>
<sequence>MSITTDVSAPADPLKPVQKDGTSLVEKVLRMRSLGILAALIVLVAVTTAKNSGFLSSQSIRDLLLAASIVAVLVVGQTVVMITKNIDLSVGSILGLSAFAAGSVMHSSPDLPIVVGIFAGVAVGAVCGVVNAVLVRFGGVPALVVTLGTMYIFRGVAYFWAGGEQITADEMPGSFLDLGTASIVGIPVLVLIALVAIAVTGTYLGRYRSGRDLYAIGSNGQAAELAGIAVGRRTLAAFAFSGAMAGIAGVMFAARFGTVDAAAGTGYELNVIAACVVGGVAVVGGIGTIWGAALGALLLTTINSALPVLQIDQFWQQAIVGALILIAIAADRIAAVRAAQQLRKRSAHVE</sequence>
<comment type="subcellular location">
    <subcellularLocation>
        <location evidence="1">Cell membrane</location>
        <topology evidence="1">Multi-pass membrane protein</topology>
    </subcellularLocation>
</comment>
<evidence type="ECO:0000256" key="11">
    <source>
        <dbReference type="SAM" id="Phobius"/>
    </source>
</evidence>
<feature type="transmembrane region" description="Helical" evidence="11">
    <location>
        <begin position="33"/>
        <end position="51"/>
    </location>
</feature>
<dbReference type="InterPro" id="IPR001851">
    <property type="entry name" value="ABC_transp_permease"/>
</dbReference>
<evidence type="ECO:0000256" key="7">
    <source>
        <dbReference type="ARBA" id="ARBA00022989"/>
    </source>
</evidence>
<evidence type="ECO:0000256" key="6">
    <source>
        <dbReference type="ARBA" id="ARBA00022692"/>
    </source>
</evidence>
<feature type="transmembrane region" description="Helical" evidence="11">
    <location>
        <begin position="182"/>
        <end position="204"/>
    </location>
</feature>
<keyword evidence="7 11" id="KW-1133">Transmembrane helix</keyword>
<feature type="transmembrane region" description="Helical" evidence="11">
    <location>
        <begin position="314"/>
        <end position="335"/>
    </location>
</feature>
<evidence type="ECO:0000256" key="5">
    <source>
        <dbReference type="ARBA" id="ARBA00022519"/>
    </source>
</evidence>
<dbReference type="EMBL" id="CP147846">
    <property type="protein sequence ID" value="WXG68218.1"/>
    <property type="molecule type" value="Genomic_DNA"/>
</dbReference>
<comment type="subunit">
    <text evidence="2">The complex is composed of two ATP-binding proteins (LsrA), two transmembrane proteins (LsrC and LsrD) and a solute-binding protein (LsrB).</text>
</comment>
<keyword evidence="13" id="KW-1185">Reference proteome</keyword>
<reference evidence="12 13" key="1">
    <citation type="submission" date="2024-03" db="EMBL/GenBank/DDBJ databases">
        <title>Natural products discovery in diverse microorganisms through a two-stage MS feature dereplication strategy.</title>
        <authorList>
            <person name="Zhang R."/>
        </authorList>
    </citation>
    <scope>NUCLEOTIDE SEQUENCE [LARGE SCALE GENOMIC DNA]</scope>
    <source>
        <strain evidence="12 13">18930</strain>
    </source>
</reference>
<gene>
    <name evidence="12" type="ORF">WDS16_23925</name>
</gene>
<dbReference type="PANTHER" id="PTHR32196">
    <property type="entry name" value="ABC TRANSPORTER PERMEASE PROTEIN YPHD-RELATED-RELATED"/>
    <property type="match status" value="1"/>
</dbReference>
<evidence type="ECO:0000256" key="8">
    <source>
        <dbReference type="ARBA" id="ARBA00023136"/>
    </source>
</evidence>
<keyword evidence="5" id="KW-0997">Cell inner membrane</keyword>
<feature type="transmembrane region" description="Helical" evidence="11">
    <location>
        <begin position="113"/>
        <end position="134"/>
    </location>
</feature>
<keyword evidence="4" id="KW-1003">Cell membrane</keyword>
<dbReference type="Pfam" id="PF02653">
    <property type="entry name" value="BPD_transp_2"/>
    <property type="match status" value="1"/>
</dbReference>
<keyword evidence="3" id="KW-0813">Transport</keyword>
<name>A0ABZ2PK25_9NOCA</name>
<feature type="transmembrane region" description="Helical" evidence="11">
    <location>
        <begin position="63"/>
        <end position="82"/>
    </location>
</feature>
<keyword evidence="6 11" id="KW-0812">Transmembrane</keyword>
<evidence type="ECO:0000256" key="3">
    <source>
        <dbReference type="ARBA" id="ARBA00022448"/>
    </source>
</evidence>
<dbReference type="RefSeq" id="WP_338888278.1">
    <property type="nucleotide sequence ID" value="NZ_CP147846.1"/>
</dbReference>